<gene>
    <name evidence="3" type="ORF">V3330_08935</name>
</gene>
<dbReference type="InterPro" id="IPR001466">
    <property type="entry name" value="Beta-lactam-related"/>
</dbReference>
<protein>
    <submittedName>
        <fullName evidence="3">Serine hydrolase domain-containing protein</fullName>
        <ecNumber evidence="3">3.1.1.103</ecNumber>
    </submittedName>
</protein>
<dbReference type="EC" id="3.1.1.103" evidence="3"/>
<keyword evidence="4" id="KW-1185">Reference proteome</keyword>
<keyword evidence="1" id="KW-1133">Transmembrane helix</keyword>
<dbReference type="Proteomes" id="UP001359886">
    <property type="component" value="Unassembled WGS sequence"/>
</dbReference>
<reference evidence="3 4" key="1">
    <citation type="submission" date="2024-02" db="EMBL/GenBank/DDBJ databases">
        <title>A novel Wenzhouxiangellaceae bacterium, isolated from coastal sediments.</title>
        <authorList>
            <person name="Du Z.-J."/>
            <person name="Ye Y.-Q."/>
            <person name="Zhang X.-Y."/>
        </authorList>
    </citation>
    <scope>NUCLEOTIDE SEQUENCE [LARGE SCALE GENOMIC DNA]</scope>
    <source>
        <strain evidence="3 4">CH-27</strain>
    </source>
</reference>
<dbReference type="PANTHER" id="PTHR43283:SF18">
    <property type="match status" value="1"/>
</dbReference>
<dbReference type="Gene3D" id="3.40.710.10">
    <property type="entry name" value="DD-peptidase/beta-lactamase superfamily"/>
    <property type="match status" value="1"/>
</dbReference>
<dbReference type="AlphaFoldDB" id="A0AAW9R6M9"/>
<name>A0AAW9R6M9_9GAMM</name>
<organism evidence="3 4">
    <name type="scientific">Elongatibacter sediminis</name>
    <dbReference type="NCBI Taxonomy" id="3119006"/>
    <lineage>
        <taxon>Bacteria</taxon>
        <taxon>Pseudomonadati</taxon>
        <taxon>Pseudomonadota</taxon>
        <taxon>Gammaproteobacteria</taxon>
        <taxon>Chromatiales</taxon>
        <taxon>Wenzhouxiangellaceae</taxon>
        <taxon>Elongatibacter</taxon>
    </lineage>
</organism>
<evidence type="ECO:0000256" key="1">
    <source>
        <dbReference type="SAM" id="Phobius"/>
    </source>
</evidence>
<feature type="transmembrane region" description="Helical" evidence="1">
    <location>
        <begin position="393"/>
        <end position="414"/>
    </location>
</feature>
<evidence type="ECO:0000313" key="4">
    <source>
        <dbReference type="Proteomes" id="UP001359886"/>
    </source>
</evidence>
<dbReference type="InterPro" id="IPR050789">
    <property type="entry name" value="Diverse_Enzym_Activities"/>
</dbReference>
<evidence type="ECO:0000313" key="3">
    <source>
        <dbReference type="EMBL" id="MEJ8567747.1"/>
    </source>
</evidence>
<keyword evidence="3" id="KW-0378">Hydrolase</keyword>
<dbReference type="RefSeq" id="WP_354695071.1">
    <property type="nucleotide sequence ID" value="NZ_JAZHOG010000005.1"/>
</dbReference>
<dbReference type="InterPro" id="IPR012338">
    <property type="entry name" value="Beta-lactam/transpept-like"/>
</dbReference>
<keyword evidence="1" id="KW-0812">Transmembrane</keyword>
<evidence type="ECO:0000259" key="2">
    <source>
        <dbReference type="Pfam" id="PF00144"/>
    </source>
</evidence>
<dbReference type="EMBL" id="JAZHOG010000005">
    <property type="protein sequence ID" value="MEJ8567747.1"/>
    <property type="molecule type" value="Genomic_DNA"/>
</dbReference>
<accession>A0AAW9R6M9</accession>
<dbReference type="SUPFAM" id="SSF56601">
    <property type="entry name" value="beta-lactamase/transpeptidase-like"/>
    <property type="match status" value="1"/>
</dbReference>
<sequence>MKAFFQWLALTLVGVVAWGGINLLAFDKSWFVESAVPAGDREAFAAYASDRIRAQSNGNAALLLLDAGVVSHEVNHSRGRPVTADSVFGVSSVSKWVAAIGVMRLVEQGKLDLDAPVSNYLTRWSLPDSEFDNNGVTVRRLLSHTAGLTDGLGHDGFASRNQVQPLTEHLTRAKDADPDVSGEVRVGLQPGSSFKYSGGGYNLLQLVVEEVTGMSFADYMQQQVLMPLGMTRSTYDPDRATDPATYFDAEGQPRAYPYYTSLAATGLHASARDLARLLAFHATGQTVAGAPPPVSPETLELMREPHAQQLGADIWGLGTILYARDNHGSFVIGHGGQSPALNASVRFNPATGDGFVLLTTGNRSLAADVGTEWTLWQTGNADIYLQANLIPRVLLRTLIGAAVIAALSALWVVVRRRRRRAESRKVRK</sequence>
<dbReference type="PANTHER" id="PTHR43283">
    <property type="entry name" value="BETA-LACTAMASE-RELATED"/>
    <property type="match status" value="1"/>
</dbReference>
<dbReference type="GO" id="GO:0016787">
    <property type="term" value="F:hydrolase activity"/>
    <property type="evidence" value="ECO:0007669"/>
    <property type="project" value="UniProtKB-KW"/>
</dbReference>
<comment type="caution">
    <text evidence="3">The sequence shown here is derived from an EMBL/GenBank/DDBJ whole genome shotgun (WGS) entry which is preliminary data.</text>
</comment>
<feature type="domain" description="Beta-lactamase-related" evidence="2">
    <location>
        <begin position="60"/>
        <end position="368"/>
    </location>
</feature>
<keyword evidence="1" id="KW-0472">Membrane</keyword>
<proteinExistence type="predicted"/>
<dbReference type="Pfam" id="PF00144">
    <property type="entry name" value="Beta-lactamase"/>
    <property type="match status" value="1"/>
</dbReference>